<name>A0AAV4M535_CAEEX</name>
<dbReference type="AlphaFoldDB" id="A0AAV4M535"/>
<dbReference type="Proteomes" id="UP001054945">
    <property type="component" value="Unassembled WGS sequence"/>
</dbReference>
<accession>A0AAV4M535</accession>
<reference evidence="1 2" key="1">
    <citation type="submission" date="2021-06" db="EMBL/GenBank/DDBJ databases">
        <title>Caerostris extrusa draft genome.</title>
        <authorList>
            <person name="Kono N."/>
            <person name="Arakawa K."/>
        </authorList>
    </citation>
    <scope>NUCLEOTIDE SEQUENCE [LARGE SCALE GENOMIC DNA]</scope>
</reference>
<organism evidence="1 2">
    <name type="scientific">Caerostris extrusa</name>
    <name type="common">Bark spider</name>
    <name type="synonym">Caerostris bankana</name>
    <dbReference type="NCBI Taxonomy" id="172846"/>
    <lineage>
        <taxon>Eukaryota</taxon>
        <taxon>Metazoa</taxon>
        <taxon>Ecdysozoa</taxon>
        <taxon>Arthropoda</taxon>
        <taxon>Chelicerata</taxon>
        <taxon>Arachnida</taxon>
        <taxon>Araneae</taxon>
        <taxon>Araneomorphae</taxon>
        <taxon>Entelegynae</taxon>
        <taxon>Araneoidea</taxon>
        <taxon>Araneidae</taxon>
        <taxon>Caerostris</taxon>
    </lineage>
</organism>
<keyword evidence="2" id="KW-1185">Reference proteome</keyword>
<gene>
    <name evidence="1" type="ORF">CEXT_747001</name>
</gene>
<comment type="caution">
    <text evidence="1">The sequence shown here is derived from an EMBL/GenBank/DDBJ whole genome shotgun (WGS) entry which is preliminary data.</text>
</comment>
<sequence>MSGKHNTHREFERREKGALGLPKVRAKFRQGRLEWCLRGECYRHLSRPILSTWGNLESERGADGFS</sequence>
<dbReference type="EMBL" id="BPLR01019356">
    <property type="protein sequence ID" value="GIX66945.1"/>
    <property type="molecule type" value="Genomic_DNA"/>
</dbReference>
<proteinExistence type="predicted"/>
<protein>
    <submittedName>
        <fullName evidence="1">Uncharacterized protein</fullName>
    </submittedName>
</protein>
<evidence type="ECO:0000313" key="2">
    <source>
        <dbReference type="Proteomes" id="UP001054945"/>
    </source>
</evidence>
<evidence type="ECO:0000313" key="1">
    <source>
        <dbReference type="EMBL" id="GIX66945.1"/>
    </source>
</evidence>